<dbReference type="Proteomes" id="UP001159042">
    <property type="component" value="Unassembled WGS sequence"/>
</dbReference>
<evidence type="ECO:0000313" key="1">
    <source>
        <dbReference type="EMBL" id="KAJ8914468.1"/>
    </source>
</evidence>
<comment type="caution">
    <text evidence="1">The sequence shown here is derived from an EMBL/GenBank/DDBJ whole genome shotgun (WGS) entry which is preliminary data.</text>
</comment>
<keyword evidence="2" id="KW-1185">Reference proteome</keyword>
<proteinExistence type="predicted"/>
<evidence type="ECO:0000313" key="2">
    <source>
        <dbReference type="Proteomes" id="UP001159042"/>
    </source>
</evidence>
<dbReference type="EMBL" id="JANEYG010000071">
    <property type="protein sequence ID" value="KAJ8914468.1"/>
    <property type="molecule type" value="Genomic_DNA"/>
</dbReference>
<accession>A0AAV8VJV4</accession>
<dbReference type="AlphaFoldDB" id="A0AAV8VJV4"/>
<reference evidence="1 2" key="1">
    <citation type="journal article" date="2023" name="Insect Mol. Biol.">
        <title>Genome sequencing provides insights into the evolution of gene families encoding plant cell wall-degrading enzymes in longhorned beetles.</title>
        <authorList>
            <person name="Shin N.R."/>
            <person name="Okamura Y."/>
            <person name="Kirsch R."/>
            <person name="Pauchet Y."/>
        </authorList>
    </citation>
    <scope>NUCLEOTIDE SEQUENCE [LARGE SCALE GENOMIC DNA]</scope>
    <source>
        <strain evidence="1">EAD_L_NR</strain>
    </source>
</reference>
<gene>
    <name evidence="1" type="ORF">NQ315_011410</name>
</gene>
<name>A0AAV8VJV4_9CUCU</name>
<organism evidence="1 2">
    <name type="scientific">Exocentrus adspersus</name>
    <dbReference type="NCBI Taxonomy" id="1586481"/>
    <lineage>
        <taxon>Eukaryota</taxon>
        <taxon>Metazoa</taxon>
        <taxon>Ecdysozoa</taxon>
        <taxon>Arthropoda</taxon>
        <taxon>Hexapoda</taxon>
        <taxon>Insecta</taxon>
        <taxon>Pterygota</taxon>
        <taxon>Neoptera</taxon>
        <taxon>Endopterygota</taxon>
        <taxon>Coleoptera</taxon>
        <taxon>Polyphaga</taxon>
        <taxon>Cucujiformia</taxon>
        <taxon>Chrysomeloidea</taxon>
        <taxon>Cerambycidae</taxon>
        <taxon>Lamiinae</taxon>
        <taxon>Acanthocinini</taxon>
        <taxon>Exocentrus</taxon>
    </lineage>
</organism>
<sequence>MSKKKIHFFRFDRSMSLPLHSSQKENHYYDGEYTESHRRMDFALCEIGSGPRSSSPLIDVEAVSDDESDVHNSTVGQSTKWSFIFVVYRCCSYCCVTQ</sequence>
<protein>
    <submittedName>
        <fullName evidence="1">Uncharacterized protein</fullName>
    </submittedName>
</protein>